<dbReference type="SMART" id="SM00388">
    <property type="entry name" value="HisKA"/>
    <property type="match status" value="1"/>
</dbReference>
<evidence type="ECO:0000256" key="12">
    <source>
        <dbReference type="ARBA" id="ARBA00042313"/>
    </source>
</evidence>
<keyword evidence="7" id="KW-0067">ATP-binding</keyword>
<dbReference type="InterPro" id="IPR005467">
    <property type="entry name" value="His_kinase_dom"/>
</dbReference>
<dbReference type="Pfam" id="PF02518">
    <property type="entry name" value="HATPase_c"/>
    <property type="match status" value="1"/>
</dbReference>
<sequence length="371" mass="42159">MMVREGEAVTESGQQTAQTIAFEPQQLSDLLNTAVLVLNQELQLCFFNAACSQVLAISEKRLSGQRFPELFQYCELGKEPLLRALQQQTSFAISDVQTILHDGHPTLLDLYLTPFEHQDHWYLLLEIRQIERQRKISQENVQQHQHHAARELVRNLAHEIKNPLGGLRGAAQLLESSLSDEQKEYTQLIIAQADRLRKLVDRLLGPYRPPQQQYANLHQVIERVYQLAQLDNPAAIQFQRDYDPSIPVFRFDPELIEQALLNIVRNAQQALEQGGQILLQSRILYQHTLHGQRHKLVAAIKVIDDGPGIPTDIRDTLFYPMVSGKVGGSGLGLTIAQTLLHQHGGWIDCDSWPGHTEFTLYLPISDTEEPL</sequence>
<comment type="function">
    <text evidence="10">Member of the two-component regulatory system NtrB/NtrC, which controls expression of the nitrogen-regulated (ntr) genes in response to nitrogen limitation. Under conditions of nitrogen limitation, NtrB autophosphorylates and transfers the phosphoryl group to NtrC. In the presence of nitrogen, acts as a phosphatase that dephosphorylates and inactivates NtrC.</text>
</comment>
<evidence type="ECO:0000256" key="3">
    <source>
        <dbReference type="ARBA" id="ARBA00022553"/>
    </source>
</evidence>
<dbReference type="InterPro" id="IPR035965">
    <property type="entry name" value="PAS-like_dom_sf"/>
</dbReference>
<reference evidence="15 16" key="1">
    <citation type="submission" date="2023-08" db="EMBL/GenBank/DDBJ databases">
        <authorList>
            <person name="Joshi A."/>
            <person name="Thite S."/>
        </authorList>
    </citation>
    <scope>NUCLEOTIDE SEQUENCE [LARGE SCALE GENOMIC DNA]</scope>
    <source>
        <strain evidence="15 16">1E1</strain>
    </source>
</reference>
<protein>
    <recommendedName>
        <fullName evidence="11">Sensory histidine kinase/phosphatase NtrB</fullName>
        <ecNumber evidence="2">2.7.13.3</ecNumber>
    </recommendedName>
    <alternativeName>
        <fullName evidence="12">Nitrogen regulation protein NR(II)</fullName>
    </alternativeName>
    <alternativeName>
        <fullName evidence="13">Nitrogen regulator II</fullName>
    </alternativeName>
</protein>
<comment type="caution">
    <text evidence="15">The sequence shown here is derived from an EMBL/GenBank/DDBJ whole genome shotgun (WGS) entry which is preliminary data.</text>
</comment>
<keyword evidence="5" id="KW-0547">Nucleotide-binding</keyword>
<keyword evidence="6" id="KW-0418">Kinase</keyword>
<dbReference type="RefSeq" id="WP_305943814.1">
    <property type="nucleotide sequence ID" value="NZ_JAUZVY010000001.1"/>
</dbReference>
<dbReference type="SUPFAM" id="SSF55785">
    <property type="entry name" value="PYP-like sensor domain (PAS domain)"/>
    <property type="match status" value="1"/>
</dbReference>
<keyword evidence="4" id="KW-0808">Transferase</keyword>
<keyword evidence="16" id="KW-1185">Reference proteome</keyword>
<dbReference type="InterPro" id="IPR003661">
    <property type="entry name" value="HisK_dim/P_dom"/>
</dbReference>
<evidence type="ECO:0000256" key="8">
    <source>
        <dbReference type="ARBA" id="ARBA00023012"/>
    </source>
</evidence>
<dbReference type="InterPro" id="IPR004358">
    <property type="entry name" value="Sig_transdc_His_kin-like_C"/>
</dbReference>
<dbReference type="InterPro" id="IPR036890">
    <property type="entry name" value="HATPase_C_sf"/>
</dbReference>
<dbReference type="EC" id="2.7.13.3" evidence="2"/>
<gene>
    <name evidence="15" type="primary">glnL</name>
    <name evidence="15" type="ORF">Q3O59_00930</name>
</gene>
<dbReference type="InterPro" id="IPR036097">
    <property type="entry name" value="HisK_dim/P_sf"/>
</dbReference>
<dbReference type="CDD" id="cd00130">
    <property type="entry name" value="PAS"/>
    <property type="match status" value="1"/>
</dbReference>
<evidence type="ECO:0000256" key="5">
    <source>
        <dbReference type="ARBA" id="ARBA00022741"/>
    </source>
</evidence>
<accession>A0ABT9GLP9</accession>
<evidence type="ECO:0000256" key="10">
    <source>
        <dbReference type="ARBA" id="ARBA00037696"/>
    </source>
</evidence>
<dbReference type="Gene3D" id="3.30.450.20">
    <property type="entry name" value="PAS domain"/>
    <property type="match status" value="1"/>
</dbReference>
<keyword evidence="8" id="KW-0902">Two-component regulatory system</keyword>
<dbReference type="PROSITE" id="PS50109">
    <property type="entry name" value="HIS_KIN"/>
    <property type="match status" value="1"/>
</dbReference>
<evidence type="ECO:0000256" key="9">
    <source>
        <dbReference type="ARBA" id="ARBA00023231"/>
    </source>
</evidence>
<dbReference type="PRINTS" id="PR00344">
    <property type="entry name" value="BCTRLSENSOR"/>
</dbReference>
<dbReference type="Gene3D" id="1.10.287.130">
    <property type="match status" value="1"/>
</dbReference>
<evidence type="ECO:0000259" key="14">
    <source>
        <dbReference type="PROSITE" id="PS50109"/>
    </source>
</evidence>
<dbReference type="SUPFAM" id="SSF55874">
    <property type="entry name" value="ATPase domain of HSP90 chaperone/DNA topoisomerase II/histidine kinase"/>
    <property type="match status" value="1"/>
</dbReference>
<dbReference type="InterPro" id="IPR003594">
    <property type="entry name" value="HATPase_dom"/>
</dbReference>
<evidence type="ECO:0000313" key="15">
    <source>
        <dbReference type="EMBL" id="MDP4527591.1"/>
    </source>
</evidence>
<feature type="domain" description="Histidine kinase" evidence="14">
    <location>
        <begin position="155"/>
        <end position="366"/>
    </location>
</feature>
<proteinExistence type="predicted"/>
<dbReference type="NCBIfam" id="NF008293">
    <property type="entry name" value="PRK11073.1"/>
    <property type="match status" value="1"/>
</dbReference>
<evidence type="ECO:0000256" key="13">
    <source>
        <dbReference type="ARBA" id="ARBA00043094"/>
    </source>
</evidence>
<dbReference type="Pfam" id="PF00512">
    <property type="entry name" value="HisKA"/>
    <property type="match status" value="1"/>
</dbReference>
<comment type="catalytic activity">
    <reaction evidence="1">
        <text>ATP + protein L-histidine = ADP + protein N-phospho-L-histidine.</text>
        <dbReference type="EC" id="2.7.13.3"/>
    </reaction>
</comment>
<dbReference type="InterPro" id="IPR000014">
    <property type="entry name" value="PAS"/>
</dbReference>
<evidence type="ECO:0000313" key="16">
    <source>
        <dbReference type="Proteomes" id="UP001236258"/>
    </source>
</evidence>
<name>A0ABT9GLP9_9GAMM</name>
<dbReference type="CDD" id="cd00082">
    <property type="entry name" value="HisKA"/>
    <property type="match status" value="1"/>
</dbReference>
<evidence type="ECO:0000256" key="11">
    <source>
        <dbReference type="ARBA" id="ARBA00039567"/>
    </source>
</evidence>
<evidence type="ECO:0000256" key="1">
    <source>
        <dbReference type="ARBA" id="ARBA00000085"/>
    </source>
</evidence>
<organism evidence="15 16">
    <name type="scientific">Alkalimonas delamerensis</name>
    <dbReference type="NCBI Taxonomy" id="265981"/>
    <lineage>
        <taxon>Bacteria</taxon>
        <taxon>Pseudomonadati</taxon>
        <taxon>Pseudomonadota</taxon>
        <taxon>Gammaproteobacteria</taxon>
        <taxon>Alkalimonas</taxon>
    </lineage>
</organism>
<dbReference type="Gene3D" id="3.30.565.10">
    <property type="entry name" value="Histidine kinase-like ATPase, C-terminal domain"/>
    <property type="match status" value="1"/>
</dbReference>
<dbReference type="SMART" id="SM00387">
    <property type="entry name" value="HATPase_c"/>
    <property type="match status" value="1"/>
</dbReference>
<evidence type="ECO:0000256" key="2">
    <source>
        <dbReference type="ARBA" id="ARBA00012438"/>
    </source>
</evidence>
<dbReference type="EMBL" id="JAUZVY010000001">
    <property type="protein sequence ID" value="MDP4527591.1"/>
    <property type="molecule type" value="Genomic_DNA"/>
</dbReference>
<dbReference type="SUPFAM" id="SSF47384">
    <property type="entry name" value="Homodimeric domain of signal transducing histidine kinase"/>
    <property type="match status" value="1"/>
</dbReference>
<keyword evidence="3" id="KW-0597">Phosphoprotein</keyword>
<dbReference type="Proteomes" id="UP001236258">
    <property type="component" value="Unassembled WGS sequence"/>
</dbReference>
<evidence type="ECO:0000256" key="4">
    <source>
        <dbReference type="ARBA" id="ARBA00022679"/>
    </source>
</evidence>
<dbReference type="PANTHER" id="PTHR43065">
    <property type="entry name" value="SENSOR HISTIDINE KINASE"/>
    <property type="match status" value="1"/>
</dbReference>
<keyword evidence="9" id="KW-0535">Nitrogen fixation</keyword>
<evidence type="ECO:0000256" key="7">
    <source>
        <dbReference type="ARBA" id="ARBA00022840"/>
    </source>
</evidence>
<dbReference type="PANTHER" id="PTHR43065:SF16">
    <property type="entry name" value="SENSORY HISTIDINE KINASE_PHOSPHATASE NTRB"/>
    <property type="match status" value="1"/>
</dbReference>
<evidence type="ECO:0000256" key="6">
    <source>
        <dbReference type="ARBA" id="ARBA00022777"/>
    </source>
</evidence>